<dbReference type="AlphaFoldDB" id="A0A4R2H1K4"/>
<protein>
    <submittedName>
        <fullName evidence="2">Uncharacterized protein</fullName>
    </submittedName>
</protein>
<gene>
    <name evidence="2" type="ORF">EV200_11231</name>
</gene>
<sequence length="59" mass="6931">MDNRNSKFGLIGFFLIVASLQATPIYIKYFLLTLAVISLVRVIYQYQKEFKNNRLSKSR</sequence>
<dbReference type="OrthoDB" id="771497at2"/>
<dbReference type="RefSeq" id="WP_132536385.1">
    <property type="nucleotide sequence ID" value="NZ_BMJO01000011.1"/>
</dbReference>
<proteinExistence type="predicted"/>
<feature type="transmembrane region" description="Helical" evidence="1">
    <location>
        <begin position="29"/>
        <end position="46"/>
    </location>
</feature>
<keyword evidence="1" id="KW-1133">Transmembrane helix</keyword>
<dbReference type="Proteomes" id="UP000295684">
    <property type="component" value="Unassembled WGS sequence"/>
</dbReference>
<evidence type="ECO:0000313" key="2">
    <source>
        <dbReference type="EMBL" id="TCO18225.1"/>
    </source>
</evidence>
<organism evidence="2 3">
    <name type="scientific">Pedobacter psychrotolerans</name>
    <dbReference type="NCBI Taxonomy" id="1843235"/>
    <lineage>
        <taxon>Bacteria</taxon>
        <taxon>Pseudomonadati</taxon>
        <taxon>Bacteroidota</taxon>
        <taxon>Sphingobacteriia</taxon>
        <taxon>Sphingobacteriales</taxon>
        <taxon>Sphingobacteriaceae</taxon>
        <taxon>Pedobacter</taxon>
    </lineage>
</organism>
<name>A0A4R2H1K4_9SPHI</name>
<dbReference type="EMBL" id="SLWO01000012">
    <property type="protein sequence ID" value="TCO18225.1"/>
    <property type="molecule type" value="Genomic_DNA"/>
</dbReference>
<evidence type="ECO:0000313" key="3">
    <source>
        <dbReference type="Proteomes" id="UP000295684"/>
    </source>
</evidence>
<reference evidence="2 3" key="1">
    <citation type="submission" date="2019-03" db="EMBL/GenBank/DDBJ databases">
        <title>Genomic Encyclopedia of Type Strains, Phase IV (KMG-IV): sequencing the most valuable type-strain genomes for metagenomic binning, comparative biology and taxonomic classification.</title>
        <authorList>
            <person name="Goeker M."/>
        </authorList>
    </citation>
    <scope>NUCLEOTIDE SEQUENCE [LARGE SCALE GENOMIC DNA]</scope>
    <source>
        <strain evidence="2 3">DSM 103236</strain>
    </source>
</reference>
<keyword evidence="1" id="KW-0472">Membrane</keyword>
<accession>A0A4R2H1K4</accession>
<evidence type="ECO:0000256" key="1">
    <source>
        <dbReference type="SAM" id="Phobius"/>
    </source>
</evidence>
<keyword evidence="1" id="KW-0812">Transmembrane</keyword>
<comment type="caution">
    <text evidence="2">The sequence shown here is derived from an EMBL/GenBank/DDBJ whole genome shotgun (WGS) entry which is preliminary data.</text>
</comment>